<keyword evidence="9" id="KW-1185">Reference proteome</keyword>
<keyword evidence="4" id="KW-0255">Endonuclease</keyword>
<accession>A0ABD1BR92</accession>
<evidence type="ECO:0000313" key="9">
    <source>
        <dbReference type="Proteomes" id="UP001558713"/>
    </source>
</evidence>
<dbReference type="GO" id="GO:0004519">
    <property type="term" value="F:endonuclease activity"/>
    <property type="evidence" value="ECO:0007669"/>
    <property type="project" value="UniProtKB-KW"/>
</dbReference>
<dbReference type="InterPro" id="IPR050951">
    <property type="entry name" value="Retrovirus_Pol_polyprotein"/>
</dbReference>
<dbReference type="AlphaFoldDB" id="A0ABD1BR92"/>
<evidence type="ECO:0000313" key="8">
    <source>
        <dbReference type="EMBL" id="KAL1219718.1"/>
    </source>
</evidence>
<dbReference type="SUPFAM" id="SSF53098">
    <property type="entry name" value="Ribonuclease H-like"/>
    <property type="match status" value="1"/>
</dbReference>
<sequence>MINLQPPSTVKALRSFLGHAGFYRRFIKDFSKTARPLTALLCKDVTFEFGSDCLDAFQKIKSALVSAPIIQPPDSDLPFEVMCDASDFAVGAVLGQRKDKKLHAIYYASRTLDDAQKNYATTDKELLAVVFAFEKFRPYLVGSKVVVHTDHSALKYLMQKKDSKPRLLRWILLLQEFDIEVKDKKGSENGVADHLSRIKIEDDVPINDSLPEEHVYFVETGIRDDYEAEFQVFRTSGPSIDRHHSLASIDTQFSREVSIDTTTGVARHQSPNSSGLADPKTIAAIEVPDHPWFADIANYFAADVEPDDLTGYAKKKFFRELQRFYWDEPYLYRHCSDGTDRRCITETEIPEVLFHCHGSEYAGHFATFKTVSKVLQAGFWWPTMFRDAHDFVSRCDACQRRGKISKRHEMPQNFILEVEVFDCWGIDFMGPFPTSYKNKYILVAVDYVSKWVEAIASPANDASVVLKLFKSIIFPRFGVPRVVISDGGSHFINRVFEKLLKKYGVHHRVATPYHPQTSGQVEVSNRQIKEILEKTVGRSLKDWSIKLDDALWAYRTAFKTPLGTTPFHLLYGKACHLPVELAHKAAWAVKLLNFDIKPAAERRLIQLNELDEIRYHAYENSKLYKERTKAYHDKKIISRTFEPNDQVLLYNSRLQLFPGKLRSRWSGPFTVKEVRPYGAVVLLNPEGKEFTVNGQRVKHYWAHAEIPDGHIVRLNDAPSA</sequence>
<evidence type="ECO:0000256" key="2">
    <source>
        <dbReference type="ARBA" id="ARBA00022695"/>
    </source>
</evidence>
<evidence type="ECO:0000256" key="3">
    <source>
        <dbReference type="ARBA" id="ARBA00022722"/>
    </source>
</evidence>
<keyword evidence="1" id="KW-0808">Transferase</keyword>
<dbReference type="InterPro" id="IPR012337">
    <property type="entry name" value="RNaseH-like_sf"/>
</dbReference>
<dbReference type="Gene3D" id="1.10.340.70">
    <property type="match status" value="1"/>
</dbReference>
<evidence type="ECO:0000256" key="6">
    <source>
        <dbReference type="ARBA" id="ARBA00022918"/>
    </source>
</evidence>
<dbReference type="EMBL" id="JBANAX010000172">
    <property type="protein sequence ID" value="KAL1219718.1"/>
    <property type="molecule type" value="Genomic_DNA"/>
</dbReference>
<dbReference type="Gene3D" id="3.30.420.10">
    <property type="entry name" value="Ribonuclease H-like superfamily/Ribonuclease H"/>
    <property type="match status" value="1"/>
</dbReference>
<dbReference type="InterPro" id="IPR036397">
    <property type="entry name" value="RNaseH_sf"/>
</dbReference>
<dbReference type="CDD" id="cd09274">
    <property type="entry name" value="RNase_HI_RT_Ty3"/>
    <property type="match status" value="1"/>
</dbReference>
<dbReference type="FunFam" id="3.30.70.270:FF:000020">
    <property type="entry name" value="Transposon Tf2-6 polyprotein-like Protein"/>
    <property type="match status" value="1"/>
</dbReference>
<keyword evidence="2" id="KW-0548">Nucleotidyltransferase</keyword>
<evidence type="ECO:0000256" key="4">
    <source>
        <dbReference type="ARBA" id="ARBA00022759"/>
    </source>
</evidence>
<comment type="caution">
    <text evidence="8">The sequence shown here is derived from an EMBL/GenBank/DDBJ whole genome shotgun (WGS) entry which is preliminary data.</text>
</comment>
<keyword evidence="3" id="KW-0540">Nuclease</keyword>
<keyword evidence="5" id="KW-0378">Hydrolase</keyword>
<dbReference type="SUPFAM" id="SSF56672">
    <property type="entry name" value="DNA/RNA polymerases"/>
    <property type="match status" value="1"/>
</dbReference>
<name>A0ABD1BR92_CARAN</name>
<dbReference type="GO" id="GO:0016787">
    <property type="term" value="F:hydrolase activity"/>
    <property type="evidence" value="ECO:0007669"/>
    <property type="project" value="UniProtKB-KW"/>
</dbReference>
<dbReference type="InterPro" id="IPR043128">
    <property type="entry name" value="Rev_trsase/Diguanyl_cyclase"/>
</dbReference>
<reference evidence="8 9" key="1">
    <citation type="submission" date="2024-04" db="EMBL/GenBank/DDBJ databases">
        <title>Genome assembly C_amara_ONT_v2.</title>
        <authorList>
            <person name="Yant L."/>
            <person name="Moore C."/>
            <person name="Slenker M."/>
        </authorList>
    </citation>
    <scope>NUCLEOTIDE SEQUENCE [LARGE SCALE GENOMIC DNA]</scope>
    <source>
        <tissue evidence="8">Leaf</tissue>
    </source>
</reference>
<dbReference type="Pfam" id="PF17921">
    <property type="entry name" value="Integrase_H2C2"/>
    <property type="match status" value="1"/>
</dbReference>
<protein>
    <submittedName>
        <fullName evidence="8">Mitochondrial protein</fullName>
    </submittedName>
</protein>
<dbReference type="FunFam" id="3.10.20.370:FF:000001">
    <property type="entry name" value="Retrovirus-related Pol polyprotein from transposon 17.6-like protein"/>
    <property type="match status" value="1"/>
</dbReference>
<dbReference type="GO" id="GO:0003964">
    <property type="term" value="F:RNA-directed DNA polymerase activity"/>
    <property type="evidence" value="ECO:0007669"/>
    <property type="project" value="UniProtKB-KW"/>
</dbReference>
<gene>
    <name evidence="8" type="ORF">V5N11_001562</name>
</gene>
<evidence type="ECO:0000256" key="5">
    <source>
        <dbReference type="ARBA" id="ARBA00022801"/>
    </source>
</evidence>
<dbReference type="PANTHER" id="PTHR37984:SF5">
    <property type="entry name" value="PROTEIN NYNRIN-LIKE"/>
    <property type="match status" value="1"/>
</dbReference>
<evidence type="ECO:0000256" key="1">
    <source>
        <dbReference type="ARBA" id="ARBA00022679"/>
    </source>
</evidence>
<dbReference type="Pfam" id="PF17917">
    <property type="entry name" value="RT_RNaseH"/>
    <property type="match status" value="1"/>
</dbReference>
<dbReference type="InterPro" id="IPR001584">
    <property type="entry name" value="Integrase_cat-core"/>
</dbReference>
<dbReference type="InterPro" id="IPR041373">
    <property type="entry name" value="RT_RNaseH"/>
</dbReference>
<dbReference type="Gene3D" id="3.30.70.270">
    <property type="match status" value="1"/>
</dbReference>
<dbReference type="InterPro" id="IPR043502">
    <property type="entry name" value="DNA/RNA_pol_sf"/>
</dbReference>
<dbReference type="InterPro" id="IPR041588">
    <property type="entry name" value="Integrase_H2C2"/>
</dbReference>
<proteinExistence type="predicted"/>
<dbReference type="Proteomes" id="UP001558713">
    <property type="component" value="Unassembled WGS sequence"/>
</dbReference>
<organism evidence="8 9">
    <name type="scientific">Cardamine amara subsp. amara</name>
    <dbReference type="NCBI Taxonomy" id="228776"/>
    <lineage>
        <taxon>Eukaryota</taxon>
        <taxon>Viridiplantae</taxon>
        <taxon>Streptophyta</taxon>
        <taxon>Embryophyta</taxon>
        <taxon>Tracheophyta</taxon>
        <taxon>Spermatophyta</taxon>
        <taxon>Magnoliopsida</taxon>
        <taxon>eudicotyledons</taxon>
        <taxon>Gunneridae</taxon>
        <taxon>Pentapetalae</taxon>
        <taxon>rosids</taxon>
        <taxon>malvids</taxon>
        <taxon>Brassicales</taxon>
        <taxon>Brassicaceae</taxon>
        <taxon>Cardamineae</taxon>
        <taxon>Cardamine</taxon>
    </lineage>
</organism>
<feature type="domain" description="Integrase catalytic" evidence="7">
    <location>
        <begin position="407"/>
        <end position="574"/>
    </location>
</feature>
<keyword evidence="6" id="KW-0695">RNA-directed DNA polymerase</keyword>
<evidence type="ECO:0000259" key="7">
    <source>
        <dbReference type="PROSITE" id="PS50994"/>
    </source>
</evidence>
<dbReference type="PANTHER" id="PTHR37984">
    <property type="entry name" value="PROTEIN CBG26694"/>
    <property type="match status" value="1"/>
</dbReference>
<dbReference type="PROSITE" id="PS50994">
    <property type="entry name" value="INTEGRASE"/>
    <property type="match status" value="1"/>
</dbReference>
<dbReference type="Pfam" id="PF00665">
    <property type="entry name" value="rve"/>
    <property type="match status" value="1"/>
</dbReference>